<dbReference type="GO" id="GO:1990841">
    <property type="term" value="F:promoter-specific chromatin binding"/>
    <property type="evidence" value="ECO:0007669"/>
    <property type="project" value="TreeGrafter"/>
</dbReference>
<dbReference type="AlphaFoldDB" id="A0A9J6E0S5"/>
<reference evidence="7" key="2">
    <citation type="submission" date="2021-09" db="EMBL/GenBank/DDBJ databases">
        <authorList>
            <person name="Jia N."/>
            <person name="Wang J."/>
            <person name="Shi W."/>
            <person name="Du L."/>
            <person name="Sun Y."/>
            <person name="Zhan W."/>
            <person name="Jiang J."/>
            <person name="Wang Q."/>
            <person name="Zhang B."/>
            <person name="Ji P."/>
            <person name="Sakyi L.B."/>
            <person name="Cui X."/>
            <person name="Yuan T."/>
            <person name="Jiang B."/>
            <person name="Yang W."/>
            <person name="Lam T.T.-Y."/>
            <person name="Chang Q."/>
            <person name="Ding S."/>
            <person name="Wang X."/>
            <person name="Zhu J."/>
            <person name="Ruan X."/>
            <person name="Zhao L."/>
            <person name="Wei J."/>
            <person name="Que T."/>
            <person name="Du C."/>
            <person name="Cheng J."/>
            <person name="Dai P."/>
            <person name="Han X."/>
            <person name="Huang E."/>
            <person name="Gao Y."/>
            <person name="Liu J."/>
            <person name="Shao H."/>
            <person name="Ye R."/>
            <person name="Li L."/>
            <person name="Wei W."/>
            <person name="Wang X."/>
            <person name="Wang C."/>
            <person name="Huo Q."/>
            <person name="Li W."/>
            <person name="Guo W."/>
            <person name="Chen H."/>
            <person name="Chen S."/>
            <person name="Zhou L."/>
            <person name="Zhou L."/>
            <person name="Ni X."/>
            <person name="Tian J."/>
            <person name="Zhou Y."/>
            <person name="Sheng Y."/>
            <person name="Liu T."/>
            <person name="Pan Y."/>
            <person name="Xia L."/>
            <person name="Li J."/>
            <person name="Zhao F."/>
            <person name="Cao W."/>
        </authorList>
    </citation>
    <scope>NUCLEOTIDE SEQUENCE</scope>
    <source>
        <strain evidence="7">Rmic-2018</strain>
        <tissue evidence="7">Larvae</tissue>
    </source>
</reference>
<evidence type="ECO:0000256" key="4">
    <source>
        <dbReference type="ARBA" id="ARBA00023242"/>
    </source>
</evidence>
<evidence type="ECO:0000256" key="5">
    <source>
        <dbReference type="ARBA" id="ARBA00025730"/>
    </source>
</evidence>
<comment type="caution">
    <text evidence="7">The sequence shown here is derived from an EMBL/GenBank/DDBJ whole genome shotgun (WGS) entry which is preliminary data.</text>
</comment>
<gene>
    <name evidence="7" type="ORF">HPB51_007166</name>
</gene>
<comment type="subcellular location">
    <subcellularLocation>
        <location evidence="1">Nucleus</location>
    </subcellularLocation>
</comment>
<sequence length="200" mass="21820">MACASAASRGRRKFLSRATVESGSYASHQEIERTAVVWLRSLFERISRKRLRETAAHKRHGGKHAANHSTATVKHESGASSPASGVGTSESRSAPSGQSLSELLLQLEDYSPTLPDAVTAHYLNTAGLEASDPRVVRLVSLAAQKFLSDITNDALQHCKMRGAGQSKKATKDKRYTLTMEDLTPALQEYGINVKKPHYFV</sequence>
<organism evidence="7 8">
    <name type="scientific">Rhipicephalus microplus</name>
    <name type="common">Cattle tick</name>
    <name type="synonym">Boophilus microplus</name>
    <dbReference type="NCBI Taxonomy" id="6941"/>
    <lineage>
        <taxon>Eukaryota</taxon>
        <taxon>Metazoa</taxon>
        <taxon>Ecdysozoa</taxon>
        <taxon>Arthropoda</taxon>
        <taxon>Chelicerata</taxon>
        <taxon>Arachnida</taxon>
        <taxon>Acari</taxon>
        <taxon>Parasitiformes</taxon>
        <taxon>Ixodida</taxon>
        <taxon>Ixodoidea</taxon>
        <taxon>Ixodidae</taxon>
        <taxon>Rhipicephalinae</taxon>
        <taxon>Rhipicephalus</taxon>
        <taxon>Boophilus</taxon>
    </lineage>
</organism>
<feature type="compositionally biased region" description="Polar residues" evidence="6">
    <location>
        <begin position="78"/>
        <end position="97"/>
    </location>
</feature>
<evidence type="ECO:0000256" key="3">
    <source>
        <dbReference type="ARBA" id="ARBA00023163"/>
    </source>
</evidence>
<evidence type="ECO:0000256" key="2">
    <source>
        <dbReference type="ARBA" id="ARBA00023015"/>
    </source>
</evidence>
<comment type="similarity">
    <text evidence="5">Belongs to the TAF10 family.</text>
</comment>
<dbReference type="PANTHER" id="PTHR21242">
    <property type="entry name" value="TRANSCRIPTION INITIATION FACTOR TFIID SUBUNIT 10"/>
    <property type="match status" value="1"/>
</dbReference>
<dbReference type="VEuPathDB" id="VectorBase:LOC119168296"/>
<dbReference type="GO" id="GO:0016251">
    <property type="term" value="F:RNA polymerase II general transcription initiation factor activity"/>
    <property type="evidence" value="ECO:0007669"/>
    <property type="project" value="TreeGrafter"/>
</dbReference>
<protein>
    <recommendedName>
        <fullName evidence="9">Transcription initiation factor TFIID subunit 10</fullName>
    </recommendedName>
</protein>
<dbReference type="GO" id="GO:0000124">
    <property type="term" value="C:SAGA complex"/>
    <property type="evidence" value="ECO:0007669"/>
    <property type="project" value="TreeGrafter"/>
</dbReference>
<keyword evidence="8" id="KW-1185">Reference proteome</keyword>
<evidence type="ECO:0000313" key="8">
    <source>
        <dbReference type="Proteomes" id="UP000821866"/>
    </source>
</evidence>
<keyword evidence="3" id="KW-0804">Transcription</keyword>
<dbReference type="GO" id="GO:0006367">
    <property type="term" value="P:transcription initiation at RNA polymerase II promoter"/>
    <property type="evidence" value="ECO:0007669"/>
    <property type="project" value="TreeGrafter"/>
</dbReference>
<evidence type="ECO:0000313" key="7">
    <source>
        <dbReference type="EMBL" id="KAH8027616.1"/>
    </source>
</evidence>
<evidence type="ECO:0008006" key="9">
    <source>
        <dbReference type="Google" id="ProtNLM"/>
    </source>
</evidence>
<reference evidence="7" key="1">
    <citation type="journal article" date="2020" name="Cell">
        <title>Large-Scale Comparative Analyses of Tick Genomes Elucidate Their Genetic Diversity and Vector Capacities.</title>
        <authorList>
            <consortium name="Tick Genome and Microbiome Consortium (TIGMIC)"/>
            <person name="Jia N."/>
            <person name="Wang J."/>
            <person name="Shi W."/>
            <person name="Du L."/>
            <person name="Sun Y."/>
            <person name="Zhan W."/>
            <person name="Jiang J.F."/>
            <person name="Wang Q."/>
            <person name="Zhang B."/>
            <person name="Ji P."/>
            <person name="Bell-Sakyi L."/>
            <person name="Cui X.M."/>
            <person name="Yuan T.T."/>
            <person name="Jiang B.G."/>
            <person name="Yang W.F."/>
            <person name="Lam T.T."/>
            <person name="Chang Q.C."/>
            <person name="Ding S.J."/>
            <person name="Wang X.J."/>
            <person name="Zhu J.G."/>
            <person name="Ruan X.D."/>
            <person name="Zhao L."/>
            <person name="Wei J.T."/>
            <person name="Ye R.Z."/>
            <person name="Que T.C."/>
            <person name="Du C.H."/>
            <person name="Zhou Y.H."/>
            <person name="Cheng J.X."/>
            <person name="Dai P.F."/>
            <person name="Guo W.B."/>
            <person name="Han X.H."/>
            <person name="Huang E.J."/>
            <person name="Li L.F."/>
            <person name="Wei W."/>
            <person name="Gao Y.C."/>
            <person name="Liu J.Z."/>
            <person name="Shao H.Z."/>
            <person name="Wang X."/>
            <person name="Wang C.C."/>
            <person name="Yang T.C."/>
            <person name="Huo Q.B."/>
            <person name="Li W."/>
            <person name="Chen H.Y."/>
            <person name="Chen S.E."/>
            <person name="Zhou L.G."/>
            <person name="Ni X.B."/>
            <person name="Tian J.H."/>
            <person name="Sheng Y."/>
            <person name="Liu T."/>
            <person name="Pan Y.S."/>
            <person name="Xia L.Y."/>
            <person name="Li J."/>
            <person name="Zhao F."/>
            <person name="Cao W.C."/>
        </authorList>
    </citation>
    <scope>NUCLEOTIDE SEQUENCE</scope>
    <source>
        <strain evidence="7">Rmic-2018</strain>
    </source>
</reference>
<name>A0A9J6E0S5_RHIMP</name>
<evidence type="ECO:0000256" key="6">
    <source>
        <dbReference type="SAM" id="MobiDB-lite"/>
    </source>
</evidence>
<dbReference type="InterPro" id="IPR003923">
    <property type="entry name" value="TAF10"/>
</dbReference>
<keyword evidence="2" id="KW-0805">Transcription regulation</keyword>
<accession>A0A9J6E0S5</accession>
<proteinExistence type="inferred from homology"/>
<dbReference type="Proteomes" id="UP000821866">
    <property type="component" value="Chromosome 4"/>
</dbReference>
<dbReference type="EMBL" id="JABSTU010000006">
    <property type="protein sequence ID" value="KAH8027616.1"/>
    <property type="molecule type" value="Genomic_DNA"/>
</dbReference>
<keyword evidence="4" id="KW-0539">Nucleus</keyword>
<feature type="compositionally biased region" description="Basic residues" evidence="6">
    <location>
        <begin position="57"/>
        <end position="66"/>
    </location>
</feature>
<dbReference type="CDD" id="cd07982">
    <property type="entry name" value="HFD_TAF10"/>
    <property type="match status" value="1"/>
</dbReference>
<dbReference type="Pfam" id="PF03540">
    <property type="entry name" value="TAF10"/>
    <property type="match status" value="1"/>
</dbReference>
<feature type="region of interest" description="Disordered" evidence="6">
    <location>
        <begin position="53"/>
        <end position="98"/>
    </location>
</feature>
<evidence type="ECO:0000256" key="1">
    <source>
        <dbReference type="ARBA" id="ARBA00004123"/>
    </source>
</evidence>
<dbReference type="GO" id="GO:0005669">
    <property type="term" value="C:transcription factor TFIID complex"/>
    <property type="evidence" value="ECO:0007669"/>
    <property type="project" value="TreeGrafter"/>
</dbReference>
<dbReference type="PRINTS" id="PR01443">
    <property type="entry name" value="TFIID30KDSUB"/>
</dbReference>
<dbReference type="PANTHER" id="PTHR21242:SF0">
    <property type="entry name" value="TRANSCRIPTION INITIATION FACTOR TFIID SUBUNIT 10"/>
    <property type="match status" value="1"/>
</dbReference>